<dbReference type="RefSeq" id="WP_069692055.1">
    <property type="nucleotide sequence ID" value="NZ_CP017147.1"/>
</dbReference>
<proteinExistence type="predicted"/>
<organism evidence="1 2">
    <name type="scientific">Bosea vaviloviae</name>
    <dbReference type="NCBI Taxonomy" id="1526658"/>
    <lineage>
        <taxon>Bacteria</taxon>
        <taxon>Pseudomonadati</taxon>
        <taxon>Pseudomonadota</taxon>
        <taxon>Alphaproteobacteria</taxon>
        <taxon>Hyphomicrobiales</taxon>
        <taxon>Boseaceae</taxon>
        <taxon>Bosea</taxon>
    </lineage>
</organism>
<evidence type="ECO:0000313" key="1">
    <source>
        <dbReference type="EMBL" id="AOO82849.1"/>
    </source>
</evidence>
<protein>
    <submittedName>
        <fullName evidence="1">Uncharacterized protein</fullName>
    </submittedName>
</protein>
<keyword evidence="2" id="KW-1185">Reference proteome</keyword>
<dbReference type="EMBL" id="CP017147">
    <property type="protein sequence ID" value="AOO82849.1"/>
    <property type="molecule type" value="Genomic_DNA"/>
</dbReference>
<gene>
    <name evidence="1" type="ORF">BHK69_22585</name>
</gene>
<sequence>MTTHTDGIFEPSELARVDEALKSAVATLRARGLFFEAEAAASHKRLTQLCLRHINEGTDDALLAESVVEAFLKGD</sequence>
<evidence type="ECO:0000313" key="2">
    <source>
        <dbReference type="Proteomes" id="UP000094969"/>
    </source>
</evidence>
<dbReference type="AlphaFoldDB" id="A0A1D7U640"/>
<accession>A0A1D7U640</accession>
<reference evidence="1 2" key="1">
    <citation type="journal article" date="2015" name="Antonie Van Leeuwenhoek">
        <title>Bosea vaviloviae sp. nov., a new species of slow-growing rhizobia isolated from nodules of the relict species Vavilovia formosa (Stev.) Fed.</title>
        <authorList>
            <person name="Safronova V.I."/>
            <person name="Kuznetsova I.G."/>
            <person name="Sazanova A.L."/>
            <person name="Kimeklis A.K."/>
            <person name="Belimov A.A."/>
            <person name="Andronov E.E."/>
            <person name="Pinaev A.G."/>
            <person name="Chizhevskaya E.P."/>
            <person name="Pukhaev A.R."/>
            <person name="Popov K.P."/>
            <person name="Willems A."/>
            <person name="Tikhonovich I.A."/>
        </authorList>
    </citation>
    <scope>NUCLEOTIDE SEQUENCE [LARGE SCALE GENOMIC DNA]</scope>
    <source>
        <strain evidence="1 2">Vaf18</strain>
    </source>
</reference>
<dbReference type="KEGG" id="bvv:BHK69_22585"/>
<name>A0A1D7U640_9HYPH</name>
<dbReference type="Proteomes" id="UP000094969">
    <property type="component" value="Chromosome"/>
</dbReference>